<dbReference type="Pfam" id="PF18367">
    <property type="entry name" value="Rv2175c_C"/>
    <property type="match status" value="1"/>
</dbReference>
<feature type="domain" description="DNA-binding protein Rv2175c wHTH" evidence="2">
    <location>
        <begin position="7"/>
        <end position="63"/>
    </location>
</feature>
<dbReference type="Pfam" id="PF21531">
    <property type="entry name" value="Rv2175c_wHTH"/>
    <property type="match status" value="1"/>
</dbReference>
<protein>
    <submittedName>
        <fullName evidence="3">DNA-binding protein</fullName>
    </submittedName>
</protein>
<sequence length="125" mass="13658">MSSSVGSLPLSIDILPDDAEVLSLNEAADRLRVSTNRVRTLIRDHNLLAASRGGEPVIPRAFFGPDGLAKHFEGLVTILLDGGYTRDDALAWLFEDQPDLGLRPADALHTHSAREMLRRAQAQAF</sequence>
<evidence type="ECO:0000259" key="1">
    <source>
        <dbReference type="Pfam" id="PF18367"/>
    </source>
</evidence>
<dbReference type="AlphaFoldDB" id="A0AA97CXJ0"/>
<evidence type="ECO:0000259" key="2">
    <source>
        <dbReference type="Pfam" id="PF21531"/>
    </source>
</evidence>
<dbReference type="InterPro" id="IPR041098">
    <property type="entry name" value="Rv2175c_C"/>
</dbReference>
<dbReference type="EMBL" id="CP128986">
    <property type="protein sequence ID" value="WOC13727.1"/>
    <property type="molecule type" value="Genomic_DNA"/>
</dbReference>
<feature type="domain" description="Rv2175c C-terminal" evidence="1">
    <location>
        <begin position="70"/>
        <end position="124"/>
    </location>
</feature>
<dbReference type="GO" id="GO:0003677">
    <property type="term" value="F:DNA binding"/>
    <property type="evidence" value="ECO:0007669"/>
    <property type="project" value="UniProtKB-KW"/>
</dbReference>
<gene>
    <name evidence="3" type="ORF">MP11Mi_28340</name>
</gene>
<proteinExistence type="predicted"/>
<dbReference type="InterPro" id="IPR048576">
    <property type="entry name" value="Rv2175c_wHTH"/>
</dbReference>
<organism evidence="3">
    <name type="scientific">Gordonia sp. MP11Mi</name>
    <dbReference type="NCBI Taxonomy" id="3022769"/>
    <lineage>
        <taxon>Bacteria</taxon>
        <taxon>Bacillati</taxon>
        <taxon>Actinomycetota</taxon>
        <taxon>Actinomycetes</taxon>
        <taxon>Mycobacteriales</taxon>
        <taxon>Gordoniaceae</taxon>
        <taxon>Gordonia</taxon>
    </lineage>
</organism>
<accession>A0AA97CXJ0</accession>
<keyword evidence="3" id="KW-0238">DNA-binding</keyword>
<reference evidence="3" key="1">
    <citation type="submission" date="2023-06" db="EMBL/GenBank/DDBJ databases">
        <title>Gordonia sp. nov. and Pseudochrobactrum sp. nov., two species isolated from the burying beetle Nicrophorus vespilloides.</title>
        <authorList>
            <person name="Poehlein A."/>
            <person name="Guzman J."/>
            <person name="Daniel R."/>
            <person name="Vilcinskas A."/>
        </authorList>
    </citation>
    <scope>NUCLEOTIDE SEQUENCE</scope>
    <source>
        <strain evidence="3">MP11Mi</strain>
    </source>
</reference>
<evidence type="ECO:0000313" key="3">
    <source>
        <dbReference type="EMBL" id="WOC13727.1"/>
    </source>
</evidence>
<name>A0AA97CXJ0_9ACTN</name>